<dbReference type="PIRSF" id="PIRSF031134">
    <property type="entry name" value="MTRK"/>
    <property type="match status" value="1"/>
</dbReference>
<dbReference type="GO" id="GO:0005524">
    <property type="term" value="F:ATP binding"/>
    <property type="evidence" value="ECO:0007669"/>
    <property type="project" value="UniProtKB-UniRule"/>
</dbReference>
<dbReference type="Pfam" id="PF01636">
    <property type="entry name" value="APH"/>
    <property type="match status" value="1"/>
</dbReference>
<dbReference type="InterPro" id="IPR011009">
    <property type="entry name" value="Kinase-like_dom_sf"/>
</dbReference>
<accession>W4QI50</accession>
<feature type="binding site" evidence="7">
    <location>
        <position position="44"/>
    </location>
    <ligand>
        <name>ATP</name>
        <dbReference type="ChEBI" id="CHEBI:30616"/>
    </ligand>
</feature>
<comment type="function">
    <text evidence="7">Catalyzes the phosphorylation of methylthioribose into methylthioribose-1-phosphate.</text>
</comment>
<dbReference type="InterPro" id="IPR009212">
    <property type="entry name" value="Methylthioribose_kinase"/>
</dbReference>
<gene>
    <name evidence="7" type="primary">mtnK</name>
    <name evidence="9" type="ORF">JCM9152_2430</name>
</gene>
<feature type="binding site" evidence="7">
    <location>
        <begin position="251"/>
        <end position="253"/>
    </location>
    <ligand>
        <name>ATP</name>
        <dbReference type="ChEBI" id="CHEBI:30616"/>
    </ligand>
</feature>
<organism evidence="9 10">
    <name type="scientific">Halalkalibacter hemicellulosilyticusJCM 9152</name>
    <dbReference type="NCBI Taxonomy" id="1236971"/>
    <lineage>
        <taxon>Bacteria</taxon>
        <taxon>Bacillati</taxon>
        <taxon>Bacillota</taxon>
        <taxon>Bacilli</taxon>
        <taxon>Bacillales</taxon>
        <taxon>Bacillaceae</taxon>
        <taxon>Halalkalibacter</taxon>
    </lineage>
</organism>
<dbReference type="InterPro" id="IPR002575">
    <property type="entry name" value="Aminoglycoside_PTrfase"/>
</dbReference>
<proteinExistence type="inferred from homology"/>
<dbReference type="SUPFAM" id="SSF56112">
    <property type="entry name" value="Protein kinase-like (PK-like)"/>
    <property type="match status" value="1"/>
</dbReference>
<evidence type="ECO:0000313" key="9">
    <source>
        <dbReference type="EMBL" id="GAE30994.1"/>
    </source>
</evidence>
<dbReference type="RefSeq" id="WP_035344241.1">
    <property type="nucleotide sequence ID" value="NZ_BAUU01000015.1"/>
</dbReference>
<reference evidence="9" key="1">
    <citation type="journal article" date="2014" name="Genome Announc.">
        <title>Draft Genome Sequences of Three Alkaliphilic Bacillus Strains, Bacillus wakoensis JCM 9140T, Bacillus akibai JCM 9157T, and Bacillus hemicellulosilyticus JCM 9152T.</title>
        <authorList>
            <person name="Yuki M."/>
            <person name="Oshima K."/>
            <person name="Suda W."/>
            <person name="Oshida Y."/>
            <person name="Kitamura K."/>
            <person name="Iida T."/>
            <person name="Hattori M."/>
            <person name="Ohkuma M."/>
        </authorList>
    </citation>
    <scope>NUCLEOTIDE SEQUENCE [LARGE SCALE GENOMIC DNA]</scope>
    <source>
        <strain evidence="9">JCM 9152</strain>
    </source>
</reference>
<comment type="subunit">
    <text evidence="2 7">Homodimer.</text>
</comment>
<dbReference type="Gene3D" id="3.30.200.20">
    <property type="entry name" value="Phosphorylase Kinase, domain 1"/>
    <property type="match status" value="1"/>
</dbReference>
<dbReference type="NCBIfam" id="TIGR01767">
    <property type="entry name" value="MTRK"/>
    <property type="match status" value="1"/>
</dbReference>
<dbReference type="EC" id="2.7.1.100" evidence="7"/>
<evidence type="ECO:0000259" key="8">
    <source>
        <dbReference type="Pfam" id="PF01636"/>
    </source>
</evidence>
<keyword evidence="3 7" id="KW-0808">Transferase</keyword>
<dbReference type="Gene3D" id="3.90.1200.10">
    <property type="match status" value="1"/>
</dbReference>
<comment type="pathway">
    <text evidence="7">Amino-acid biosynthesis; L-methionine biosynthesis via salvage pathway; S-methyl-5-thio-alpha-D-ribose 1-phosphate from S-methyl-5'-thioadenosine (hydrolase route): step 2/2.</text>
</comment>
<keyword evidence="7" id="KW-0028">Amino-acid biosynthesis</keyword>
<dbReference type="GO" id="GO:0046522">
    <property type="term" value="F:S-methyl-5-thioribose kinase activity"/>
    <property type="evidence" value="ECO:0007669"/>
    <property type="project" value="UniProtKB-UniRule"/>
</dbReference>
<evidence type="ECO:0000256" key="4">
    <source>
        <dbReference type="ARBA" id="ARBA00022741"/>
    </source>
</evidence>
<dbReference type="GO" id="GO:0019509">
    <property type="term" value="P:L-methionine salvage from methylthioadenosine"/>
    <property type="evidence" value="ECO:0007669"/>
    <property type="project" value="UniProtKB-UniRule"/>
</dbReference>
<keyword evidence="10" id="KW-1185">Reference proteome</keyword>
<evidence type="ECO:0000256" key="7">
    <source>
        <dbReference type="HAMAP-Rule" id="MF_01683"/>
    </source>
</evidence>
<feature type="binding site" evidence="7">
    <location>
        <position position="234"/>
    </location>
    <ligand>
        <name>substrate</name>
    </ligand>
</feature>
<evidence type="ECO:0000256" key="3">
    <source>
        <dbReference type="ARBA" id="ARBA00022679"/>
    </source>
</evidence>
<dbReference type="Proteomes" id="UP000018895">
    <property type="component" value="Unassembled WGS sequence"/>
</dbReference>
<evidence type="ECO:0000256" key="2">
    <source>
        <dbReference type="ARBA" id="ARBA00011738"/>
    </source>
</evidence>
<dbReference type="EMBL" id="BAUU01000015">
    <property type="protein sequence ID" value="GAE30994.1"/>
    <property type="molecule type" value="Genomic_DNA"/>
</dbReference>
<feature type="domain" description="Aminoglycoside phosphotransferase" evidence="8">
    <location>
        <begin position="35"/>
        <end position="268"/>
    </location>
</feature>
<comment type="caution">
    <text evidence="7">Lacks conserved residue(s) required for the propagation of feature annotation.</text>
</comment>
<protein>
    <recommendedName>
        <fullName evidence="7">Methylthioribose kinase</fullName>
        <shortName evidence="7">MTR kinase</shortName>
        <ecNumber evidence="7">2.7.1.100</ecNumber>
    </recommendedName>
</protein>
<evidence type="ECO:0000256" key="6">
    <source>
        <dbReference type="ARBA" id="ARBA00022840"/>
    </source>
</evidence>
<feature type="binding site" evidence="7">
    <location>
        <position position="61"/>
    </location>
    <ligand>
        <name>ATP</name>
        <dbReference type="ChEBI" id="CHEBI:30616"/>
    </ligand>
</feature>
<dbReference type="UniPathway" id="UPA00904">
    <property type="reaction ID" value="UER00872"/>
</dbReference>
<dbReference type="STRING" id="1236971.JCM9152_2430"/>
<dbReference type="OrthoDB" id="9777791at2"/>
<dbReference type="AlphaFoldDB" id="W4QI50"/>
<comment type="similarity">
    <text evidence="1 7">Belongs to the methylthioribose kinase family.</text>
</comment>
<keyword evidence="5 7" id="KW-0418">Kinase</keyword>
<keyword evidence="4 7" id="KW-0547">Nucleotide-binding</keyword>
<comment type="catalytic activity">
    <reaction evidence="7">
        <text>5-(methylsulfanyl)-D-ribose + ATP = 5-(methylsulfanyl)-alpha-D-ribose 1-phosphate + ADP + H(+)</text>
        <dbReference type="Rhea" id="RHEA:22312"/>
        <dbReference type="ChEBI" id="CHEBI:15378"/>
        <dbReference type="ChEBI" id="CHEBI:30616"/>
        <dbReference type="ChEBI" id="CHEBI:58533"/>
        <dbReference type="ChEBI" id="CHEBI:78440"/>
        <dbReference type="ChEBI" id="CHEBI:456216"/>
        <dbReference type="EC" id="2.7.1.100"/>
    </reaction>
</comment>
<comment type="caution">
    <text evidence="9">The sequence shown here is derived from an EMBL/GenBank/DDBJ whole genome shotgun (WGS) entry which is preliminary data.</text>
</comment>
<feature type="binding site" evidence="7">
    <location>
        <position position="350"/>
    </location>
    <ligand>
        <name>substrate</name>
    </ligand>
</feature>
<dbReference type="HAMAP" id="MF_01683">
    <property type="entry name" value="Salvage_MtnK"/>
    <property type="match status" value="1"/>
</dbReference>
<evidence type="ECO:0000256" key="5">
    <source>
        <dbReference type="ARBA" id="ARBA00022777"/>
    </source>
</evidence>
<keyword evidence="6 7" id="KW-0067">ATP-binding</keyword>
<evidence type="ECO:0000256" key="1">
    <source>
        <dbReference type="ARBA" id="ARBA00010165"/>
    </source>
</evidence>
<dbReference type="PANTHER" id="PTHR34273">
    <property type="entry name" value="METHYLTHIORIBOSE KINASE"/>
    <property type="match status" value="1"/>
</dbReference>
<evidence type="ECO:0000313" key="10">
    <source>
        <dbReference type="Proteomes" id="UP000018895"/>
    </source>
</evidence>
<keyword evidence="7" id="KW-0486">Methionine biosynthesis</keyword>
<dbReference type="PANTHER" id="PTHR34273:SF2">
    <property type="entry name" value="METHYLTHIORIBOSE KINASE"/>
    <property type="match status" value="1"/>
</dbReference>
<sequence length="403" mass="45880">MMTIDTVKYEPFTIETAVDYSKQIGLFEQSDLLEAEEIGDGNLNLVFRIQNKNTNKSIILKQALPYAKVVGSSWPLTLDRARIESEALKHAYEVVPEFTPRVYHSDHTLAVTVMDDLSHLQIVRKGLIEGNVYPRLARDIGTFLAHTLFYHSDFGMNQQEKKKLTLKFNNPELCKITEDLVFTDPFFDHDTNNIPSKLREFVETTLWSDKSLKREVASLKHLFLTKGEALIHGDLHTGSIFASAEETVVIDPEFAYFGPIGFDIGAFIANILLNYLSQEGHIEDEQARNEYQDYLLSVLTETWNVFDVEFGALWQDNAQDSFMKVDGYLDDVLNQIFQDTLGFAGCKMIRRMIGLAGVEDVEAIENEELRLNVKRTAITLGKLLIQNRSQITSINELKKVVTQ</sequence>
<name>W4QI50_9BACI</name>